<feature type="transmembrane region" description="Helical" evidence="1">
    <location>
        <begin position="9"/>
        <end position="30"/>
    </location>
</feature>
<keyword evidence="3" id="KW-1185">Reference proteome</keyword>
<keyword evidence="1" id="KW-1133">Transmembrane helix</keyword>
<reference evidence="2" key="1">
    <citation type="journal article" date="2014" name="Int. J. Syst. Evol. Microbiol.">
        <title>Complete genome sequence of Corynebacterium casei LMG S-19264T (=DSM 44701T), isolated from a smear-ripened cheese.</title>
        <authorList>
            <consortium name="US DOE Joint Genome Institute (JGI-PGF)"/>
            <person name="Walter F."/>
            <person name="Albersmeier A."/>
            <person name="Kalinowski J."/>
            <person name="Ruckert C."/>
        </authorList>
    </citation>
    <scope>NUCLEOTIDE SEQUENCE</scope>
    <source>
        <strain evidence="2">KCTC 32501</strain>
    </source>
</reference>
<evidence type="ECO:0000313" key="2">
    <source>
        <dbReference type="EMBL" id="GHA64493.1"/>
    </source>
</evidence>
<name>A0A8J3CJE5_9BURK</name>
<evidence type="ECO:0000256" key="1">
    <source>
        <dbReference type="SAM" id="Phobius"/>
    </source>
</evidence>
<keyword evidence="1" id="KW-0812">Transmembrane</keyword>
<gene>
    <name evidence="2" type="ORF">GCM10009007_01100</name>
</gene>
<protein>
    <submittedName>
        <fullName evidence="2">Uncharacterized protein</fullName>
    </submittedName>
</protein>
<reference evidence="2" key="2">
    <citation type="submission" date="2020-09" db="EMBL/GenBank/DDBJ databases">
        <authorList>
            <person name="Sun Q."/>
            <person name="Kim S."/>
        </authorList>
    </citation>
    <scope>NUCLEOTIDE SEQUENCE</scope>
    <source>
        <strain evidence="2">KCTC 32501</strain>
    </source>
</reference>
<dbReference type="AlphaFoldDB" id="A0A8J3CJE5"/>
<organism evidence="2 3">
    <name type="scientific">Formosimonas limnophila</name>
    <dbReference type="NCBI Taxonomy" id="1384487"/>
    <lineage>
        <taxon>Bacteria</taxon>
        <taxon>Pseudomonadati</taxon>
        <taxon>Pseudomonadota</taxon>
        <taxon>Betaproteobacteria</taxon>
        <taxon>Burkholderiales</taxon>
        <taxon>Burkholderiaceae</taxon>
        <taxon>Formosimonas</taxon>
    </lineage>
</organism>
<dbReference type="Proteomes" id="UP000614287">
    <property type="component" value="Unassembled WGS sequence"/>
</dbReference>
<evidence type="ECO:0000313" key="3">
    <source>
        <dbReference type="Proteomes" id="UP000614287"/>
    </source>
</evidence>
<dbReference type="EMBL" id="BMZG01000001">
    <property type="protein sequence ID" value="GHA64493.1"/>
    <property type="molecule type" value="Genomic_DNA"/>
</dbReference>
<sequence>MMAHTVKKGWVVFAATVAMVFCTMLISGSWRNHQQYAANSEIVNESFDVYGVRVVEINVESGLNIEFSDAAVGRATLKTERGSEGSTYTGRINNGVLQINGSGYAFDNVLTLPSSVKEIRIATTKDGQPDLRVHSVDGMSVPELTIKANQPANLSLTNMNIKYLLINLPYTTEENAAQQLALHNTKIGDFEVSMNFGDLVRSGDTRFEKAQFKLGDSVNLSGWSARLVQKMVISSFKSP</sequence>
<keyword evidence="1" id="KW-0472">Membrane</keyword>
<proteinExistence type="predicted"/>
<dbReference type="RefSeq" id="WP_189490270.1">
    <property type="nucleotide sequence ID" value="NZ_BMZG01000001.1"/>
</dbReference>
<accession>A0A8J3CJE5</accession>
<comment type="caution">
    <text evidence="2">The sequence shown here is derived from an EMBL/GenBank/DDBJ whole genome shotgun (WGS) entry which is preliminary data.</text>
</comment>